<dbReference type="SUPFAM" id="SSF55931">
    <property type="entry name" value="Glutamine synthetase/guanido kinase"/>
    <property type="match status" value="1"/>
</dbReference>
<evidence type="ECO:0000256" key="2">
    <source>
        <dbReference type="ARBA" id="ARBA00022741"/>
    </source>
</evidence>
<dbReference type="Proteomes" id="UP001596547">
    <property type="component" value="Unassembled WGS sequence"/>
</dbReference>
<dbReference type="AlphaFoldDB" id="A0ABD6ADX2"/>
<evidence type="ECO:0000256" key="1">
    <source>
        <dbReference type="ARBA" id="ARBA00022598"/>
    </source>
</evidence>
<dbReference type="GeneID" id="79317638"/>
<evidence type="ECO:0000256" key="4">
    <source>
        <dbReference type="PROSITE-ProRule" id="PRU01330"/>
    </source>
</evidence>
<organism evidence="8 9">
    <name type="scientific">Halomarina halobia</name>
    <dbReference type="NCBI Taxonomy" id="3033386"/>
    <lineage>
        <taxon>Archaea</taxon>
        <taxon>Methanobacteriati</taxon>
        <taxon>Methanobacteriota</taxon>
        <taxon>Stenosarchaea group</taxon>
        <taxon>Halobacteria</taxon>
        <taxon>Halobacteriales</taxon>
        <taxon>Natronomonadaceae</taxon>
        <taxon>Halomarina</taxon>
    </lineage>
</organism>
<dbReference type="PROSITE" id="PS51986">
    <property type="entry name" value="GS_BETA_GRASP"/>
    <property type="match status" value="1"/>
</dbReference>
<dbReference type="GO" id="GO:0016874">
    <property type="term" value="F:ligase activity"/>
    <property type="evidence" value="ECO:0007669"/>
    <property type="project" value="UniProtKB-KW"/>
</dbReference>
<evidence type="ECO:0000256" key="5">
    <source>
        <dbReference type="RuleBase" id="RU000384"/>
    </source>
</evidence>
<comment type="similarity">
    <text evidence="4 5">Belongs to the glutamine synthetase family.</text>
</comment>
<dbReference type="InterPro" id="IPR014746">
    <property type="entry name" value="Gln_synth/guanido_kin_cat_dom"/>
</dbReference>
<keyword evidence="1 8" id="KW-0436">Ligase</keyword>
<dbReference type="EC" id="6.3.1.-" evidence="8"/>
<dbReference type="GO" id="GO:0005524">
    <property type="term" value="F:ATP binding"/>
    <property type="evidence" value="ECO:0007669"/>
    <property type="project" value="UniProtKB-KW"/>
</dbReference>
<dbReference type="PROSITE" id="PS51987">
    <property type="entry name" value="GS_CATALYTIC"/>
    <property type="match status" value="1"/>
</dbReference>
<evidence type="ECO:0000313" key="8">
    <source>
        <dbReference type="EMBL" id="MFC7318189.1"/>
    </source>
</evidence>
<gene>
    <name evidence="8" type="ORF">ACFQPE_15505</name>
</gene>
<proteinExistence type="inferred from homology"/>
<evidence type="ECO:0000313" key="9">
    <source>
        <dbReference type="Proteomes" id="UP001596547"/>
    </source>
</evidence>
<sequence length="429" mass="47827">METCLREEEIEHVFVEFVDVNGISRSKQLSADHFLESWREGFTMNALLLAQTPRSEVPKGTGLGAEIDYGDATVYPEPETFTRLPWRPETARVLCSFEREDEPLEADPRRVLRRVLDELIVPLSLEFTVGSELEFYLLDPTDDGYAPATTHKHECVTWATESVSPFYDRVSEWAPDYGIELHSLQHEHGAGQLEVLFDYGDPLGQADTTFDFKRLVKRAAHESGQHATFMAKPFGSRAGSGYHLHIGAVENGENVFGSETTDGLSERGRHFVGGLLEHVDALVAIGTPTLNGFKRHEAGSFAPYSASWGYDNRMAALRIPQGTPRIENRIASADANPYLLIAATLAAGIDGLERDLEPTAPVDVTSERASPRLPHAPELALQSLENDDVLVTALGREMVRAYTATKRHELAMFRDTVTDWEREQYLETL</sequence>
<dbReference type="InterPro" id="IPR008146">
    <property type="entry name" value="Gln_synth_cat_dom"/>
</dbReference>
<dbReference type="InterPro" id="IPR008147">
    <property type="entry name" value="Gln_synt_N"/>
</dbReference>
<keyword evidence="2" id="KW-0547">Nucleotide-binding</keyword>
<comment type="caution">
    <text evidence="8">The sequence shown here is derived from an EMBL/GenBank/DDBJ whole genome shotgun (WGS) entry which is preliminary data.</text>
</comment>
<name>A0ABD6ADX2_9EURY</name>
<evidence type="ECO:0000259" key="7">
    <source>
        <dbReference type="PROSITE" id="PS51987"/>
    </source>
</evidence>
<dbReference type="PANTHER" id="PTHR43785">
    <property type="entry name" value="GAMMA-GLUTAMYLPUTRESCINE SYNTHETASE"/>
    <property type="match status" value="1"/>
</dbReference>
<keyword evidence="9" id="KW-1185">Reference proteome</keyword>
<dbReference type="Pfam" id="PF00120">
    <property type="entry name" value="Gln-synt_C"/>
    <property type="match status" value="1"/>
</dbReference>
<protein>
    <submittedName>
        <fullName evidence="8">Glutamine synthetase family protein</fullName>
        <ecNumber evidence="8">6.3.1.-</ecNumber>
    </submittedName>
</protein>
<evidence type="ECO:0000256" key="3">
    <source>
        <dbReference type="ARBA" id="ARBA00022840"/>
    </source>
</evidence>
<keyword evidence="3" id="KW-0067">ATP-binding</keyword>
<dbReference type="PANTHER" id="PTHR43785:SF12">
    <property type="entry name" value="TYPE-1 GLUTAMINE SYNTHETASE 2"/>
    <property type="match status" value="1"/>
</dbReference>
<dbReference type="Gene3D" id="3.30.590.10">
    <property type="entry name" value="Glutamine synthetase/guanido kinase, catalytic domain"/>
    <property type="match status" value="1"/>
</dbReference>
<dbReference type="Gene3D" id="3.10.20.70">
    <property type="entry name" value="Glutamine synthetase, N-terminal domain"/>
    <property type="match status" value="1"/>
</dbReference>
<feature type="domain" description="GS beta-grasp" evidence="6">
    <location>
        <begin position="8"/>
        <end position="102"/>
    </location>
</feature>
<dbReference type="SMART" id="SM01230">
    <property type="entry name" value="Gln-synt_C"/>
    <property type="match status" value="1"/>
</dbReference>
<dbReference type="RefSeq" id="WP_276306011.1">
    <property type="nucleotide sequence ID" value="NZ_CP119993.1"/>
</dbReference>
<accession>A0ABD6ADX2</accession>
<feature type="domain" description="GS catalytic" evidence="7">
    <location>
        <begin position="108"/>
        <end position="429"/>
    </location>
</feature>
<evidence type="ECO:0000259" key="6">
    <source>
        <dbReference type="PROSITE" id="PS51986"/>
    </source>
</evidence>
<dbReference type="InterPro" id="IPR036651">
    <property type="entry name" value="Gln_synt_N_sf"/>
</dbReference>
<dbReference type="EMBL" id="JBHTBF010000003">
    <property type="protein sequence ID" value="MFC7318189.1"/>
    <property type="molecule type" value="Genomic_DNA"/>
</dbReference>
<dbReference type="SUPFAM" id="SSF54368">
    <property type="entry name" value="Glutamine synthetase, N-terminal domain"/>
    <property type="match status" value="1"/>
</dbReference>
<reference evidence="8 9" key="1">
    <citation type="journal article" date="2019" name="Int. J. Syst. Evol. Microbiol.">
        <title>The Global Catalogue of Microorganisms (GCM) 10K type strain sequencing project: providing services to taxonomists for standard genome sequencing and annotation.</title>
        <authorList>
            <consortium name="The Broad Institute Genomics Platform"/>
            <consortium name="The Broad Institute Genome Sequencing Center for Infectious Disease"/>
            <person name="Wu L."/>
            <person name="Ma J."/>
        </authorList>
    </citation>
    <scope>NUCLEOTIDE SEQUENCE [LARGE SCALE GENOMIC DNA]</scope>
    <source>
        <strain evidence="8 9">PSR21</strain>
    </source>
</reference>